<keyword evidence="2" id="KW-0378">Hydrolase</keyword>
<dbReference type="Gene3D" id="1.20.1440.100">
    <property type="entry name" value="SG protein - dephosphorylation function"/>
    <property type="match status" value="1"/>
</dbReference>
<dbReference type="SUPFAM" id="SSF56784">
    <property type="entry name" value="HAD-like"/>
    <property type="match status" value="1"/>
</dbReference>
<accession>A0ABV6RRH2</accession>
<dbReference type="GO" id="GO:0016787">
    <property type="term" value="F:hydrolase activity"/>
    <property type="evidence" value="ECO:0007669"/>
    <property type="project" value="UniProtKB-KW"/>
</dbReference>
<dbReference type="InterPro" id="IPR036412">
    <property type="entry name" value="HAD-like_sf"/>
</dbReference>
<sequence length="222" mass="24857">MTIDAPVVVFDFDLTLTKVDNARRFYRWLVLRQPWRLGLVVVAAPGLAVLALATLSRKWFGLFWIWAGTLGVRASAVPQLVQEHIASLSDDPASIFLDAAVDRLREHLHQGHRVVIATGSPKPLARAFLRHAGLDNVPLIGTCLRSHAGGLARDPYCHGDDKLLMLQERGFFPPWASVYTDHRSDLPILRHSSASYLVSPKRECLASIERELESKPTVLLWR</sequence>
<evidence type="ECO:0000256" key="1">
    <source>
        <dbReference type="SAM" id="Phobius"/>
    </source>
</evidence>
<dbReference type="RefSeq" id="WP_386670512.1">
    <property type="nucleotide sequence ID" value="NZ_JBHLTG010000004.1"/>
</dbReference>
<evidence type="ECO:0000313" key="3">
    <source>
        <dbReference type="Proteomes" id="UP001589896"/>
    </source>
</evidence>
<comment type="caution">
    <text evidence="2">The sequence shown here is derived from an EMBL/GenBank/DDBJ whole genome shotgun (WGS) entry which is preliminary data.</text>
</comment>
<feature type="transmembrane region" description="Helical" evidence="1">
    <location>
        <begin position="35"/>
        <end position="55"/>
    </location>
</feature>
<name>A0ABV6RRH2_9GAMM</name>
<keyword evidence="1" id="KW-0472">Membrane</keyword>
<keyword evidence="1" id="KW-0812">Transmembrane</keyword>
<protein>
    <submittedName>
        <fullName evidence="2">HAD family hydrolase</fullName>
        <ecNumber evidence="2">3.1.3.-</ecNumber>
    </submittedName>
</protein>
<keyword evidence="1" id="KW-1133">Transmembrane helix</keyword>
<dbReference type="Pfam" id="PF12710">
    <property type="entry name" value="HAD"/>
    <property type="match status" value="1"/>
</dbReference>
<evidence type="ECO:0000313" key="2">
    <source>
        <dbReference type="EMBL" id="MFC0679589.1"/>
    </source>
</evidence>
<dbReference type="InterPro" id="IPR023214">
    <property type="entry name" value="HAD_sf"/>
</dbReference>
<dbReference type="Gene3D" id="3.40.50.1000">
    <property type="entry name" value="HAD superfamily/HAD-like"/>
    <property type="match status" value="1"/>
</dbReference>
<gene>
    <name evidence="2" type="ORF">ACFFGH_17265</name>
</gene>
<proteinExistence type="predicted"/>
<reference evidence="2 3" key="1">
    <citation type="submission" date="2024-09" db="EMBL/GenBank/DDBJ databases">
        <authorList>
            <person name="Sun Q."/>
            <person name="Mori K."/>
        </authorList>
    </citation>
    <scope>NUCLEOTIDE SEQUENCE [LARGE SCALE GENOMIC DNA]</scope>
    <source>
        <strain evidence="2 3">KCTC 23076</strain>
    </source>
</reference>
<dbReference type="EC" id="3.1.3.-" evidence="2"/>
<organism evidence="2 3">
    <name type="scientific">Lysobacter korlensis</name>
    <dbReference type="NCBI Taxonomy" id="553636"/>
    <lineage>
        <taxon>Bacteria</taxon>
        <taxon>Pseudomonadati</taxon>
        <taxon>Pseudomonadota</taxon>
        <taxon>Gammaproteobacteria</taxon>
        <taxon>Lysobacterales</taxon>
        <taxon>Lysobacteraceae</taxon>
        <taxon>Lysobacter</taxon>
    </lineage>
</organism>
<keyword evidence="3" id="KW-1185">Reference proteome</keyword>
<dbReference type="Proteomes" id="UP001589896">
    <property type="component" value="Unassembled WGS sequence"/>
</dbReference>
<dbReference type="EMBL" id="JBHLTG010000004">
    <property type="protein sequence ID" value="MFC0679589.1"/>
    <property type="molecule type" value="Genomic_DNA"/>
</dbReference>